<dbReference type="PROSITE" id="PS50280">
    <property type="entry name" value="SET"/>
    <property type="match status" value="1"/>
</dbReference>
<organism evidence="10 11">
    <name type="scientific">Phytophthora citrophthora</name>
    <dbReference type="NCBI Taxonomy" id="4793"/>
    <lineage>
        <taxon>Eukaryota</taxon>
        <taxon>Sar</taxon>
        <taxon>Stramenopiles</taxon>
        <taxon>Oomycota</taxon>
        <taxon>Peronosporomycetes</taxon>
        <taxon>Peronosporales</taxon>
        <taxon>Peronosporaceae</taxon>
        <taxon>Phytophthora</taxon>
    </lineage>
</organism>
<dbReference type="GO" id="GO:0005634">
    <property type="term" value="C:nucleus"/>
    <property type="evidence" value="ECO:0007669"/>
    <property type="project" value="UniProtKB-SubCell"/>
</dbReference>
<feature type="region of interest" description="Disordered" evidence="8">
    <location>
        <begin position="148"/>
        <end position="189"/>
    </location>
</feature>
<evidence type="ECO:0000256" key="4">
    <source>
        <dbReference type="ARBA" id="ARBA00022603"/>
    </source>
</evidence>
<evidence type="ECO:0000259" key="9">
    <source>
        <dbReference type="PROSITE" id="PS50280"/>
    </source>
</evidence>
<feature type="region of interest" description="Disordered" evidence="8">
    <location>
        <begin position="274"/>
        <end position="303"/>
    </location>
</feature>
<feature type="domain" description="SET" evidence="9">
    <location>
        <begin position="426"/>
        <end position="548"/>
    </location>
</feature>
<dbReference type="PANTHER" id="PTHR22884">
    <property type="entry name" value="SET DOMAIN PROTEINS"/>
    <property type="match status" value="1"/>
</dbReference>
<keyword evidence="7" id="KW-0539">Nucleus</keyword>
<dbReference type="Pfam" id="PF00856">
    <property type="entry name" value="SET"/>
    <property type="match status" value="1"/>
</dbReference>
<reference evidence="10" key="1">
    <citation type="submission" date="2023-08" db="EMBL/GenBank/DDBJ databases">
        <title>Reference Genome Resource for the Citrus Pathogen Phytophthora citrophthora.</title>
        <authorList>
            <person name="Moller H."/>
            <person name="Coetzee B."/>
            <person name="Rose L.J."/>
            <person name="Van Niekerk J.M."/>
        </authorList>
    </citation>
    <scope>NUCLEOTIDE SEQUENCE</scope>
    <source>
        <strain evidence="10">STE-U-9442</strain>
    </source>
</reference>
<evidence type="ECO:0000256" key="5">
    <source>
        <dbReference type="ARBA" id="ARBA00022679"/>
    </source>
</evidence>
<evidence type="ECO:0000256" key="6">
    <source>
        <dbReference type="ARBA" id="ARBA00022691"/>
    </source>
</evidence>
<dbReference type="Gene3D" id="2.170.270.10">
    <property type="entry name" value="SET domain"/>
    <property type="match status" value="1"/>
</dbReference>
<name>A0AAD9GM06_9STRA</name>
<feature type="region of interest" description="Disordered" evidence="8">
    <location>
        <begin position="228"/>
        <end position="251"/>
    </location>
</feature>
<evidence type="ECO:0000256" key="7">
    <source>
        <dbReference type="ARBA" id="ARBA00023242"/>
    </source>
</evidence>
<dbReference type="GO" id="GO:0008168">
    <property type="term" value="F:methyltransferase activity"/>
    <property type="evidence" value="ECO:0007669"/>
    <property type="project" value="UniProtKB-KW"/>
</dbReference>
<evidence type="ECO:0000256" key="3">
    <source>
        <dbReference type="ARBA" id="ARBA00022454"/>
    </source>
</evidence>
<comment type="subcellular location">
    <subcellularLocation>
        <location evidence="2">Chromosome</location>
    </subcellularLocation>
    <subcellularLocation>
        <location evidence="1">Nucleus</location>
    </subcellularLocation>
</comment>
<dbReference type="AlphaFoldDB" id="A0AAD9GM06"/>
<dbReference type="GO" id="GO:0032259">
    <property type="term" value="P:methylation"/>
    <property type="evidence" value="ECO:0007669"/>
    <property type="project" value="UniProtKB-KW"/>
</dbReference>
<comment type="caution">
    <text evidence="10">The sequence shown here is derived from an EMBL/GenBank/DDBJ whole genome shotgun (WGS) entry which is preliminary data.</text>
</comment>
<feature type="compositionally biased region" description="Basic residues" evidence="8">
    <location>
        <begin position="274"/>
        <end position="298"/>
    </location>
</feature>
<gene>
    <name evidence="10" type="ORF">P3T76_007611</name>
</gene>
<dbReference type="EMBL" id="JASMQC010000013">
    <property type="protein sequence ID" value="KAK1940905.1"/>
    <property type="molecule type" value="Genomic_DNA"/>
</dbReference>
<dbReference type="InterPro" id="IPR050777">
    <property type="entry name" value="SET2_Histone-Lys_MeTrsfase"/>
</dbReference>
<keyword evidence="11" id="KW-1185">Reference proteome</keyword>
<proteinExistence type="predicted"/>
<protein>
    <submittedName>
        <fullName evidence="10">Histone-lysine N-methyltransferase</fullName>
    </submittedName>
</protein>
<feature type="compositionally biased region" description="Low complexity" evidence="8">
    <location>
        <begin position="148"/>
        <end position="160"/>
    </location>
</feature>
<keyword evidence="4" id="KW-0489">Methyltransferase</keyword>
<dbReference type="SMART" id="SM00317">
    <property type="entry name" value="SET"/>
    <property type="match status" value="1"/>
</dbReference>
<keyword evidence="5" id="KW-0808">Transferase</keyword>
<evidence type="ECO:0000313" key="11">
    <source>
        <dbReference type="Proteomes" id="UP001259832"/>
    </source>
</evidence>
<dbReference type="InterPro" id="IPR046341">
    <property type="entry name" value="SET_dom_sf"/>
</dbReference>
<accession>A0AAD9GM06</accession>
<evidence type="ECO:0000256" key="8">
    <source>
        <dbReference type="SAM" id="MobiDB-lite"/>
    </source>
</evidence>
<evidence type="ECO:0000313" key="10">
    <source>
        <dbReference type="EMBL" id="KAK1940905.1"/>
    </source>
</evidence>
<dbReference type="Proteomes" id="UP001259832">
    <property type="component" value="Unassembled WGS sequence"/>
</dbReference>
<sequence>MAPLAASQLPPEQLRAGEQIAYYSMAFVCGDPQGYREAVVLGVNTSAGATTALTLDTGDIITPTMMLKRIVSCSGRRIAEVKALWRKLRTFQLVAGAHDAPTRASTFNKAIEGAVRQAFAAAYQTGGVAREEISRGLSGVSTIMVEAPATDSPASSAPRSHALFPRRRGSRTQSSERGASCEDSQRIDANIETDKVPADAGDPRGAQRASATAAGETLLQLRGAVPQISGEGHVPEDLTGSDDQESQNAGVVDDAGLVDLNDYLRSIPTRLKRAKIRHQAKKRPGSWHVPRSRKRRDQKKCAVTRSGSNIYHAHTVKARSTKETLQRAGIMERLRALHILRPTFAAARTDPRDLMKDVIWPQSVRPITESEVPEGLEFPDIGDGDPCQCYGDCFMDSCKNAQLSIYCTPECCGLGGVCSNSPRSHPGLKLYDTCRVGLGVHTTASIEVGDVVGEYVGRLFEYPAVLEGQPAQAIKQNSGYTMLLNTLSVSGMFVYIEALKCGSITRFMSHSCDPNVEFVEMQNGANVKVLARMIKSVRPGTQLTVSYGDEMWFKCACDTCWLDPDDEEE</sequence>
<dbReference type="SUPFAM" id="SSF82199">
    <property type="entry name" value="SET domain"/>
    <property type="match status" value="1"/>
</dbReference>
<keyword evidence="6" id="KW-0949">S-adenosyl-L-methionine</keyword>
<dbReference type="InterPro" id="IPR001214">
    <property type="entry name" value="SET_dom"/>
</dbReference>
<dbReference type="GO" id="GO:0005694">
    <property type="term" value="C:chromosome"/>
    <property type="evidence" value="ECO:0007669"/>
    <property type="project" value="UniProtKB-SubCell"/>
</dbReference>
<evidence type="ECO:0000256" key="2">
    <source>
        <dbReference type="ARBA" id="ARBA00004286"/>
    </source>
</evidence>
<keyword evidence="3" id="KW-0158">Chromosome</keyword>
<evidence type="ECO:0000256" key="1">
    <source>
        <dbReference type="ARBA" id="ARBA00004123"/>
    </source>
</evidence>